<accession>A0ACB5T6G6</accession>
<comment type="caution">
    <text evidence="1">The sequence shown here is derived from an EMBL/GenBank/DDBJ whole genome shotgun (WGS) entry which is preliminary data.</text>
</comment>
<dbReference type="Proteomes" id="UP001165064">
    <property type="component" value="Unassembled WGS sequence"/>
</dbReference>
<organism evidence="1 2">
    <name type="scientific">Ambrosiozyma monospora</name>
    <name type="common">Yeast</name>
    <name type="synonym">Endomycopsis monosporus</name>
    <dbReference type="NCBI Taxonomy" id="43982"/>
    <lineage>
        <taxon>Eukaryota</taxon>
        <taxon>Fungi</taxon>
        <taxon>Dikarya</taxon>
        <taxon>Ascomycota</taxon>
        <taxon>Saccharomycotina</taxon>
        <taxon>Pichiomycetes</taxon>
        <taxon>Pichiales</taxon>
        <taxon>Pichiaceae</taxon>
        <taxon>Ambrosiozyma</taxon>
    </lineage>
</organism>
<name>A0ACB5T6G6_AMBMO</name>
<proteinExistence type="predicted"/>
<evidence type="ECO:0000313" key="1">
    <source>
        <dbReference type="EMBL" id="GME82281.1"/>
    </source>
</evidence>
<evidence type="ECO:0000313" key="2">
    <source>
        <dbReference type="Proteomes" id="UP001165064"/>
    </source>
</evidence>
<reference evidence="1" key="1">
    <citation type="submission" date="2023-04" db="EMBL/GenBank/DDBJ databases">
        <title>Ambrosiozyma monospora NBRC 10751.</title>
        <authorList>
            <person name="Ichikawa N."/>
            <person name="Sato H."/>
            <person name="Tonouchi N."/>
        </authorList>
    </citation>
    <scope>NUCLEOTIDE SEQUENCE</scope>
    <source>
        <strain evidence="1">NBRC 10751</strain>
    </source>
</reference>
<keyword evidence="2" id="KW-1185">Reference proteome</keyword>
<protein>
    <submittedName>
        <fullName evidence="1">Unnamed protein product</fullName>
    </submittedName>
</protein>
<dbReference type="EMBL" id="BSXS01003981">
    <property type="protein sequence ID" value="GME82281.1"/>
    <property type="molecule type" value="Genomic_DNA"/>
</dbReference>
<sequence length="549" mass="63309">MKNPMFKNMLNSFQNNGRLSLKLLQQIYLRDLRMQLFDEEFWILDSLKFDVNKVTPLLKMVENTQDLDPDDDDEDSNEPKIDIFSTGDDLRMAGKLGQQHQIDSVLILMYLPFMIPFEERADVFHHLINLDASPFMDFYSTKLHGLISRENVLFDAFESFSQATGAQFKRPLAVEFINKFGEKEAGIDGGGLTKELLTAVVGAGFFNTEENRSQNAGLKFFDHTTNYELYPDAGYYLRLKYQQKHPESKSFPLQERSFYLQLMKFLGMIIGKCLYDNVLIDVSFAPFFLSLWATQHSKSQSSFLGLRSSDTQQYRNSFDDLKGFDKELYNNLVKLISLSEEELESLDLTFTTTEPVEVNGEQKMITLPLIPNGDNVKVKQQNKLQYIYSIAKFKLNQRITVQSNYFMEGLFKVIKPHWLSLFNPYEIQTLISGGEKEIDIDDLKNNCELGGYLFSDQTIKDLFDILREFDNDEKSKFLKFATSSSKQPLLGFKELTPKFGIRNSGRDNSRLPTASTCVNLLKLPDYRNKQLLREKLLYSINAEAGFDLS</sequence>
<gene>
    <name evidence="1" type="ORF">Amon02_000542600</name>
</gene>